<dbReference type="KEGG" id="vbr:A6E01_19755"/>
<geneLocation type="plasmid" evidence="2 3">
    <name>unnamed1</name>
</geneLocation>
<reference evidence="2 3" key="1">
    <citation type="submission" date="2016-06" db="EMBL/GenBank/DDBJ databases">
        <title>Adaptive Radiation by Waves of Gene Transfer Leads to Fine-Scale Resource Partitioning in Marine Microbes.</title>
        <authorList>
            <person name="Hehemann J.-H."/>
            <person name="Arevalo P."/>
            <person name="Datta M.S."/>
            <person name="Yu X."/>
            <person name="Corzett C."/>
            <person name="Henschel A."/>
            <person name="Preheim S.P."/>
            <person name="Timberlake S."/>
            <person name="Alm E.J."/>
            <person name="Polz M.F."/>
        </authorList>
    </citation>
    <scope>NUCLEOTIDE SEQUENCE [LARGE SCALE GENOMIC DNA]</scope>
    <source>
        <strain evidence="2 3">FF50</strain>
        <plasmid evidence="2 3">unnamed1</plasmid>
    </source>
</reference>
<accession>A0AAN1CUB2</accession>
<dbReference type="EMBL" id="CP016179">
    <property type="protein sequence ID" value="ANO35450.1"/>
    <property type="molecule type" value="Genomic_DNA"/>
</dbReference>
<evidence type="ECO:0008006" key="4">
    <source>
        <dbReference type="Google" id="ProtNLM"/>
    </source>
</evidence>
<dbReference type="RefSeq" id="WP_065211212.1">
    <property type="nucleotide sequence ID" value="NZ_CP016179.1"/>
</dbReference>
<protein>
    <recommendedName>
        <fullName evidence="4">Conjugal transfer protein TraF</fullName>
    </recommendedName>
</protein>
<keyword evidence="2" id="KW-0614">Plasmid</keyword>
<dbReference type="InterPro" id="IPR032811">
    <property type="entry name" value="Put_conjugal_transfer"/>
</dbReference>
<dbReference type="Proteomes" id="UP000092018">
    <property type="component" value="Plasmid unnamed1"/>
</dbReference>
<name>A0AAN1CUB2_9VIBR</name>
<keyword evidence="1" id="KW-0732">Signal</keyword>
<evidence type="ECO:0000313" key="2">
    <source>
        <dbReference type="EMBL" id="ANO35450.1"/>
    </source>
</evidence>
<organism evidence="2 3">
    <name type="scientific">Vibrio breoganii</name>
    <dbReference type="NCBI Taxonomy" id="553239"/>
    <lineage>
        <taxon>Bacteria</taxon>
        <taxon>Pseudomonadati</taxon>
        <taxon>Pseudomonadota</taxon>
        <taxon>Gammaproteobacteria</taxon>
        <taxon>Vibrionales</taxon>
        <taxon>Vibrionaceae</taxon>
        <taxon>Vibrio</taxon>
    </lineage>
</organism>
<gene>
    <name evidence="2" type="ORF">A6E01_19755</name>
</gene>
<feature type="chain" id="PRO_5042871430" description="Conjugal transfer protein TraF" evidence="1">
    <location>
        <begin position="21"/>
        <end position="399"/>
    </location>
</feature>
<proteinExistence type="predicted"/>
<dbReference type="Pfam" id="PF13729">
    <property type="entry name" value="TraF_2"/>
    <property type="match status" value="1"/>
</dbReference>
<sequence length="399" mass="42165">MQLTKLTLAVATLLAAPAFAYNSDAQSLGMAGIKATTSTSLASGANPAILSADSSGFIRAQIPVSIGTRDQDDVFGALKDAGDLVDDFKASSSREDIANNTVKLNKFLDDIYQAKPITVDAGSGFSVEAPNRTVGLGGFIRASTHIVTLAHADKYSGSHDYTGIGDASDADAGQIVSDTYDRLDTAYANIAGVAKLEIGGAISHRRKVGNKHVSVGFSPKIQSFQVINRTFSIDEYELSNLTKDAGKKTAVNLDIGTIYDYGKGLQVGFLVTDVVPVSVKSKAINGVHYEYEVKPQATIGATFQGLPFVNLSADYQLNESSGFKNIADNTQYLSVAAEANVPMIGSARLGYQHDLNGNANTMYTAGVRLGFVPFLDMNLGGAYSEKGEVRVGADLTFKL</sequence>
<feature type="signal peptide" evidence="1">
    <location>
        <begin position="1"/>
        <end position="20"/>
    </location>
</feature>
<dbReference type="AlphaFoldDB" id="A0AAN1CUB2"/>
<evidence type="ECO:0000256" key="1">
    <source>
        <dbReference type="SAM" id="SignalP"/>
    </source>
</evidence>
<evidence type="ECO:0000313" key="3">
    <source>
        <dbReference type="Proteomes" id="UP000092018"/>
    </source>
</evidence>